<keyword evidence="3" id="KW-1185">Reference proteome</keyword>
<dbReference type="InterPro" id="IPR046155">
    <property type="entry name" value="DUF6157"/>
</dbReference>
<dbReference type="RefSeq" id="WP_199397242.1">
    <property type="nucleotide sequence ID" value="NZ_JAEMHK010000026.1"/>
</dbReference>
<name>A0ABS0YYE7_9BACT</name>
<dbReference type="Proteomes" id="UP000641025">
    <property type="component" value="Unassembled WGS sequence"/>
</dbReference>
<reference evidence="2 3" key="1">
    <citation type="submission" date="2020-12" db="EMBL/GenBank/DDBJ databases">
        <title>Geomonas sp. Red259, isolated from paddy soil.</title>
        <authorList>
            <person name="Xu Z."/>
            <person name="Zhang Z."/>
            <person name="Masuda Y."/>
            <person name="Itoh H."/>
            <person name="Senoo K."/>
        </authorList>
    </citation>
    <scope>NUCLEOTIDE SEQUENCE [LARGE SCALE GENOMIC DNA]</scope>
    <source>
        <strain evidence="2 3">Red259</strain>
    </source>
</reference>
<evidence type="ECO:0000313" key="2">
    <source>
        <dbReference type="EMBL" id="MBJ6802772.1"/>
    </source>
</evidence>
<evidence type="ECO:0000259" key="1">
    <source>
        <dbReference type="SMART" id="SM00974"/>
    </source>
</evidence>
<proteinExistence type="predicted"/>
<accession>A0ABS0YYE7</accession>
<dbReference type="Pfam" id="PF10544">
    <property type="entry name" value="T5orf172"/>
    <property type="match status" value="1"/>
</dbReference>
<dbReference type="EMBL" id="JAEMHK010000026">
    <property type="protein sequence ID" value="MBJ6802772.1"/>
    <property type="molecule type" value="Genomic_DNA"/>
</dbReference>
<evidence type="ECO:0000313" key="3">
    <source>
        <dbReference type="Proteomes" id="UP000641025"/>
    </source>
</evidence>
<dbReference type="Pfam" id="PF19654">
    <property type="entry name" value="DUF6157"/>
    <property type="match status" value="1"/>
</dbReference>
<protein>
    <submittedName>
        <fullName evidence="2">GIY-YIG nuclease family protein</fullName>
    </submittedName>
</protein>
<dbReference type="InterPro" id="IPR018306">
    <property type="entry name" value="Phage_T5_Orf172_DNA-bd"/>
</dbReference>
<dbReference type="SMART" id="SM00974">
    <property type="entry name" value="T5orf172"/>
    <property type="match status" value="1"/>
</dbReference>
<gene>
    <name evidence="2" type="ORF">JFN90_21790</name>
</gene>
<sequence>MAKRGYVYILVNPAFTGFVKIGKTINDPEDRARQLSVGSGVPAPYAVAWDALVNDCDYVERLIHQQLTEFRSRKDREFFATPLKTAIAVASTIAAPFSCEAEDVSVLTLAAPEQDEVIGRPKRIRREGPEELIEVAEDCRVDRAEAPPDGNSKTIARLGYEILMEHPYKYTEREFYYELHAVRRNRPDLKFESYNIKRAPVVKVHGWGIHRDMNGKLALVAIESPRYKELQATIKTTKAYRTNKAP</sequence>
<organism evidence="2 3">
    <name type="scientific">Geomonas propionica</name>
    <dbReference type="NCBI Taxonomy" id="2798582"/>
    <lineage>
        <taxon>Bacteria</taxon>
        <taxon>Pseudomonadati</taxon>
        <taxon>Thermodesulfobacteriota</taxon>
        <taxon>Desulfuromonadia</taxon>
        <taxon>Geobacterales</taxon>
        <taxon>Geobacteraceae</taxon>
        <taxon>Geomonas</taxon>
    </lineage>
</organism>
<feature type="domain" description="Bacteriophage T5 Orf172 DNA-binding" evidence="1">
    <location>
        <begin position="13"/>
        <end position="93"/>
    </location>
</feature>
<comment type="caution">
    <text evidence="2">The sequence shown here is derived from an EMBL/GenBank/DDBJ whole genome shotgun (WGS) entry which is preliminary data.</text>
</comment>